<feature type="non-terminal residue" evidence="1">
    <location>
        <position position="1"/>
    </location>
</feature>
<dbReference type="NCBIfam" id="NF045579">
    <property type="entry name" value="rhamnoside_JR"/>
    <property type="match status" value="1"/>
</dbReference>
<dbReference type="RefSeq" id="WP_007847571.1">
    <property type="nucleotide sequence ID" value="NZ_AKJY01000119.1"/>
</dbReference>
<keyword evidence="1" id="KW-0378">Hydrolase</keyword>
<comment type="caution">
    <text evidence="1">The sequence shown here is derived from an EMBL/GenBank/DDBJ whole genome shotgun (WGS) entry which is preliminary data.</text>
</comment>
<sequence length="328" mass="37807">ATAAKLHEFADNGGRIFCIEAVPDRSTGWSDYEKRDLEVQGWVRKMETYPDRFIFINKPASDFLGWYKGVQEKYGIKPYVKIREPKTFVTQVRYQADEAELFLFNNSSSKRSTPLDIIFDKNVIKHKQAWLWDAVTGKRFKLELKDGHLHINLGPADSRLIVFDHHKKGIAWKAGPVAGKNLKELNNKWNVEFRHYDGTVKKEELDKLVDLKELPAYAHFAGTVIYRKTFQLTDDQTLNYLNLGSVYGICEVRVNGVEAGIQWFGRRIYPIDGLLREGVNEVEIKVVTVMVNYMKTLKDNVVAQYWTNLKRKDQPLQSMGLAGPVTVY</sequence>
<name>J2SPD7_9FLAO</name>
<dbReference type="GO" id="GO:0016787">
    <property type="term" value="F:hydrolase activity"/>
    <property type="evidence" value="ECO:0007669"/>
    <property type="project" value="UniProtKB-KW"/>
</dbReference>
<reference evidence="1 2" key="1">
    <citation type="journal article" date="2012" name="J. Bacteriol.">
        <title>Twenty-one genome sequences from Pseudomonas species and 19 genome sequences from diverse bacteria isolated from the rhizosphere and endosphere of Populus deltoides.</title>
        <authorList>
            <person name="Brown S.D."/>
            <person name="Utturkar S.M."/>
            <person name="Klingeman D.M."/>
            <person name="Johnson C.M."/>
            <person name="Martin S.L."/>
            <person name="Land M.L."/>
            <person name="Lu T.Y."/>
            <person name="Schadt C.W."/>
            <person name="Doktycz M.J."/>
            <person name="Pelletier D.A."/>
        </authorList>
    </citation>
    <scope>NUCLEOTIDE SEQUENCE [LARGE SCALE GENOMIC DNA]</scope>
    <source>
        <strain evidence="1 2">CF314</strain>
    </source>
</reference>
<dbReference type="InterPro" id="IPR008979">
    <property type="entry name" value="Galactose-bd-like_sf"/>
</dbReference>
<dbReference type="PATRIC" id="fig|1144316.3.peg.4195"/>
<dbReference type="PANTHER" id="PTHR36848">
    <property type="entry name" value="DNA-BINDING PROTEIN (PUTATIVE SECRETED PROTEIN)-RELATED"/>
    <property type="match status" value="1"/>
</dbReference>
<dbReference type="EMBL" id="AKJY01000119">
    <property type="protein sequence ID" value="EJL67402.1"/>
    <property type="molecule type" value="Genomic_DNA"/>
</dbReference>
<dbReference type="InterPro" id="IPR053161">
    <property type="entry name" value="Ulvan_degrading_GH"/>
</dbReference>
<evidence type="ECO:0000313" key="2">
    <source>
        <dbReference type="Proteomes" id="UP000007509"/>
    </source>
</evidence>
<organism evidence="1 2">
    <name type="scientific">Chryseobacterium populi</name>
    <dbReference type="NCBI Taxonomy" id="1144316"/>
    <lineage>
        <taxon>Bacteria</taxon>
        <taxon>Pseudomonadati</taxon>
        <taxon>Bacteroidota</taxon>
        <taxon>Flavobacteriia</taxon>
        <taxon>Flavobacteriales</taxon>
        <taxon>Weeksellaceae</taxon>
        <taxon>Chryseobacterium group</taxon>
        <taxon>Chryseobacterium</taxon>
    </lineage>
</organism>
<proteinExistence type="predicted"/>
<gene>
    <name evidence="1" type="ORF">PMI13_04194</name>
</gene>
<dbReference type="Proteomes" id="UP000007509">
    <property type="component" value="Unassembled WGS sequence"/>
</dbReference>
<protein>
    <submittedName>
        <fullName evidence="1">Glycosyl hydrolases family 2</fullName>
    </submittedName>
</protein>
<evidence type="ECO:0000313" key="1">
    <source>
        <dbReference type="EMBL" id="EJL67402.1"/>
    </source>
</evidence>
<dbReference type="SUPFAM" id="SSF49785">
    <property type="entry name" value="Galactose-binding domain-like"/>
    <property type="match status" value="1"/>
</dbReference>
<keyword evidence="2" id="KW-1185">Reference proteome</keyword>
<accession>J2SPD7</accession>
<dbReference type="Gene3D" id="2.60.120.260">
    <property type="entry name" value="Galactose-binding domain-like"/>
    <property type="match status" value="1"/>
</dbReference>
<dbReference type="PANTHER" id="PTHR36848:SF2">
    <property type="entry name" value="SECRETED PROTEIN"/>
    <property type="match status" value="1"/>
</dbReference>
<dbReference type="AlphaFoldDB" id="J2SPD7"/>